<evidence type="ECO:0000256" key="9">
    <source>
        <dbReference type="RuleBase" id="RU365015"/>
    </source>
</evidence>
<comment type="pathway">
    <text evidence="1 9">Glycan biosynthesis; sucrose metabolism.</text>
</comment>
<reference evidence="12 13" key="1">
    <citation type="submission" date="2013-06" db="EMBL/GenBank/DDBJ databases">
        <title>Complete genome sequence of Paenibacillus mucilaginosus K02.</title>
        <authorList>
            <person name="Xiao B."/>
            <person name="Sun L."/>
            <person name="Xiao L."/>
            <person name="Lian B."/>
        </authorList>
    </citation>
    <scope>NUCLEOTIDE SEQUENCE [LARGE SCALE GENOMIC DNA]</scope>
    <source>
        <strain evidence="12 13">K02</strain>
    </source>
</reference>
<comment type="subcellular location">
    <subcellularLocation>
        <location evidence="9">Cytoplasm</location>
    </subcellularLocation>
</comment>
<dbReference type="PROSITE" id="PS00609">
    <property type="entry name" value="GLYCOSYL_HYDROL_F32"/>
    <property type="match status" value="1"/>
</dbReference>
<dbReference type="UniPathway" id="UPA00238"/>
<dbReference type="InterPro" id="IPR051214">
    <property type="entry name" value="GH32_Enzymes"/>
</dbReference>
<dbReference type="AlphaFoldDB" id="I0BG33"/>
<dbReference type="Pfam" id="PF00251">
    <property type="entry name" value="Glyco_hydro_32N"/>
    <property type="match status" value="1"/>
</dbReference>
<dbReference type="CDD" id="cd08996">
    <property type="entry name" value="GH32_FFase"/>
    <property type="match status" value="1"/>
</dbReference>
<dbReference type="GO" id="GO:0005985">
    <property type="term" value="P:sucrose metabolic process"/>
    <property type="evidence" value="ECO:0007669"/>
    <property type="project" value="UniProtKB-UniPathway"/>
</dbReference>
<dbReference type="RefSeq" id="WP_014650365.1">
    <property type="nucleotide sequence ID" value="NC_017672.3"/>
</dbReference>
<dbReference type="GO" id="GO:0004564">
    <property type="term" value="F:beta-fructofuranosidase activity"/>
    <property type="evidence" value="ECO:0007669"/>
    <property type="project" value="UniProtKB-EC"/>
</dbReference>
<dbReference type="InterPro" id="IPR018053">
    <property type="entry name" value="Glyco_hydro_32_AS"/>
</dbReference>
<dbReference type="PATRIC" id="fig|997761.3.peg.2227"/>
<dbReference type="InterPro" id="IPR013148">
    <property type="entry name" value="Glyco_hydro_32_N"/>
</dbReference>
<dbReference type="HOGENOM" id="CLU_001528_7_0_9"/>
<gene>
    <name evidence="12" type="ORF">B2K_11470</name>
</gene>
<dbReference type="InterPro" id="IPR001362">
    <property type="entry name" value="Glyco_hydro_32"/>
</dbReference>
<comment type="function">
    <text evidence="9">Enables the bacterium to metabolize sucrose as a sole carbon source.</text>
</comment>
<dbReference type="Proteomes" id="UP000007392">
    <property type="component" value="Chromosome"/>
</dbReference>
<dbReference type="Gene3D" id="2.115.10.20">
    <property type="entry name" value="Glycosyl hydrolase domain, family 43"/>
    <property type="match status" value="1"/>
</dbReference>
<dbReference type="PANTHER" id="PTHR43101">
    <property type="entry name" value="BETA-FRUCTOSIDASE"/>
    <property type="match status" value="1"/>
</dbReference>
<dbReference type="NCBIfam" id="TIGR01322">
    <property type="entry name" value="scrB_fam"/>
    <property type="match status" value="1"/>
</dbReference>
<dbReference type="GO" id="GO:0005737">
    <property type="term" value="C:cytoplasm"/>
    <property type="evidence" value="ECO:0007669"/>
    <property type="project" value="UniProtKB-SubCell"/>
</dbReference>
<evidence type="ECO:0000256" key="8">
    <source>
        <dbReference type="RuleBase" id="RU362110"/>
    </source>
</evidence>
<evidence type="ECO:0000256" key="1">
    <source>
        <dbReference type="ARBA" id="ARBA00004914"/>
    </source>
</evidence>
<dbReference type="InterPro" id="IPR023296">
    <property type="entry name" value="Glyco_hydro_beta-prop_sf"/>
</dbReference>
<sequence>MNVKEPEPNAESAVENGGIPHAIRIDEANLALELLVAAIPVDGYRLQYHLMPPAGWMNDPNGLIYYLGEYHVFYQHYPYKPMHGPMYWGHAKSRDLVHWQHLPVALAPSETYDLGQQGGYGCWSGSAVDDEGVLTLIYTGHVDGRCPEEVQCLARSTDGIRFRKDPANPILEGVPSGAAGFRDPKVWKHDDRWYMILGSGKEGRGEALLYASPDLREWSPLGIAAESDGTLGDMWECPDLFPLGDKGEHVLIFSPMNMGATKTMYLTGRMDYGKGRFNRRCGERLDYGFDFYAPQTFLDGNGRRILIGWMNIWGAAMPEQEEGWMGACTLPRELLLAEDGSLRMKPVEELKVLRGTHFGTGPLTIGPDETVPAGTRGNALELKAVFDAGASGQAVEFGLRVRCSQDGEEFTEISYSPDSGKLTVDRSRSGRGEGGVCEAQLLPMEDGRVELHVFLDRSSLEVFANEGRKTMTNRIYPDNSSLGIHLFARKGEAVLERLDLWELRLRERDGAME</sequence>
<evidence type="ECO:0000259" key="11">
    <source>
        <dbReference type="Pfam" id="PF08244"/>
    </source>
</evidence>
<dbReference type="OrthoDB" id="9759709at2"/>
<dbReference type="Pfam" id="PF08244">
    <property type="entry name" value="Glyco_hydro_32C"/>
    <property type="match status" value="1"/>
</dbReference>
<evidence type="ECO:0000313" key="12">
    <source>
        <dbReference type="EMBL" id="AFH61330.1"/>
    </source>
</evidence>
<name>I0BG33_9BACL</name>
<evidence type="ECO:0000259" key="10">
    <source>
        <dbReference type="Pfam" id="PF00251"/>
    </source>
</evidence>
<evidence type="ECO:0000313" key="13">
    <source>
        <dbReference type="Proteomes" id="UP000007392"/>
    </source>
</evidence>
<dbReference type="EC" id="3.2.1.26" evidence="3 8"/>
<keyword evidence="9" id="KW-0119">Carbohydrate metabolism</keyword>
<dbReference type="EMBL" id="CP003422">
    <property type="protein sequence ID" value="AFH61330.1"/>
    <property type="molecule type" value="Genomic_DNA"/>
</dbReference>
<evidence type="ECO:0000256" key="3">
    <source>
        <dbReference type="ARBA" id="ARBA00012758"/>
    </source>
</evidence>
<feature type="domain" description="Glycosyl hydrolase family 32 N-terminal" evidence="10">
    <location>
        <begin position="49"/>
        <end position="346"/>
    </location>
</feature>
<dbReference type="InterPro" id="IPR013189">
    <property type="entry name" value="Glyco_hydro_32_C"/>
</dbReference>
<protein>
    <recommendedName>
        <fullName evidence="4 8">Sucrose-6-phosphate hydrolase</fullName>
        <ecNumber evidence="3 8">3.2.1.26</ecNumber>
    </recommendedName>
    <alternativeName>
        <fullName evidence="7 9">Invertase</fullName>
    </alternativeName>
</protein>
<dbReference type="PANTHER" id="PTHR43101:SF1">
    <property type="entry name" value="BETA-FRUCTOSIDASE"/>
    <property type="match status" value="1"/>
</dbReference>
<keyword evidence="6 8" id="KW-0326">Glycosidase</keyword>
<dbReference type="SMART" id="SM00640">
    <property type="entry name" value="Glyco_32"/>
    <property type="match status" value="1"/>
</dbReference>
<evidence type="ECO:0000256" key="6">
    <source>
        <dbReference type="ARBA" id="ARBA00023295"/>
    </source>
</evidence>
<organism evidence="12 13">
    <name type="scientific">Paenibacillus mucilaginosus K02</name>
    <dbReference type="NCBI Taxonomy" id="997761"/>
    <lineage>
        <taxon>Bacteria</taxon>
        <taxon>Bacillati</taxon>
        <taxon>Bacillota</taxon>
        <taxon>Bacilli</taxon>
        <taxon>Bacillales</taxon>
        <taxon>Paenibacillaceae</taxon>
        <taxon>Paenibacillus</taxon>
    </lineage>
</organism>
<comment type="catalytic activity">
    <reaction evidence="8">
        <text>Hydrolysis of terminal non-reducing beta-D-fructofuranoside residues in beta-D-fructofuranosides.</text>
        <dbReference type="EC" id="3.2.1.26"/>
    </reaction>
</comment>
<dbReference type="Gene3D" id="2.60.120.560">
    <property type="entry name" value="Exo-inulinase, domain 1"/>
    <property type="match status" value="1"/>
</dbReference>
<feature type="domain" description="Glycosyl hydrolase family 32 C-terminal" evidence="11">
    <location>
        <begin position="373"/>
        <end position="502"/>
    </location>
</feature>
<dbReference type="KEGG" id="pmw:B2K_11470"/>
<evidence type="ECO:0000256" key="2">
    <source>
        <dbReference type="ARBA" id="ARBA00009902"/>
    </source>
</evidence>
<accession>I0BG33</accession>
<comment type="similarity">
    <text evidence="2 8">Belongs to the glycosyl hydrolase 32 family.</text>
</comment>
<keyword evidence="9" id="KW-0963">Cytoplasm</keyword>
<dbReference type="InterPro" id="IPR013320">
    <property type="entry name" value="ConA-like_dom_sf"/>
</dbReference>
<dbReference type="SUPFAM" id="SSF75005">
    <property type="entry name" value="Arabinanase/levansucrase/invertase"/>
    <property type="match status" value="1"/>
</dbReference>
<proteinExistence type="inferred from homology"/>
<dbReference type="InterPro" id="IPR006232">
    <property type="entry name" value="Suc6P_hydrolase"/>
</dbReference>
<evidence type="ECO:0000256" key="4">
    <source>
        <dbReference type="ARBA" id="ARBA00019623"/>
    </source>
</evidence>
<evidence type="ECO:0000256" key="7">
    <source>
        <dbReference type="ARBA" id="ARBA00033367"/>
    </source>
</evidence>
<keyword evidence="5 8" id="KW-0378">Hydrolase</keyword>
<evidence type="ECO:0000256" key="5">
    <source>
        <dbReference type="ARBA" id="ARBA00022801"/>
    </source>
</evidence>
<dbReference type="SUPFAM" id="SSF49899">
    <property type="entry name" value="Concanavalin A-like lectins/glucanases"/>
    <property type="match status" value="1"/>
</dbReference>